<comment type="caution">
    <text evidence="2">The sequence shown here is derived from an EMBL/GenBank/DDBJ whole genome shotgun (WGS) entry which is preliminary data.</text>
</comment>
<evidence type="ECO:0000313" key="2">
    <source>
        <dbReference type="EMBL" id="EWM20058.1"/>
    </source>
</evidence>
<feature type="region of interest" description="Disordered" evidence="1">
    <location>
        <begin position="121"/>
        <end position="236"/>
    </location>
</feature>
<gene>
    <name evidence="2" type="ORF">Naga_101999g1</name>
</gene>
<dbReference type="Proteomes" id="UP000019335">
    <property type="component" value="Unassembled WGS sequence"/>
</dbReference>
<feature type="non-terminal residue" evidence="2">
    <location>
        <position position="1"/>
    </location>
</feature>
<feature type="compositionally biased region" description="Low complexity" evidence="1">
    <location>
        <begin position="208"/>
        <end position="217"/>
    </location>
</feature>
<dbReference type="AlphaFoldDB" id="W7T990"/>
<feature type="compositionally biased region" description="Basic and acidic residues" evidence="1">
    <location>
        <begin position="129"/>
        <end position="177"/>
    </location>
</feature>
<evidence type="ECO:0000313" key="3">
    <source>
        <dbReference type="Proteomes" id="UP000019335"/>
    </source>
</evidence>
<name>W7T990_9STRA</name>
<reference evidence="2 3" key="1">
    <citation type="journal article" date="2014" name="Mol. Plant">
        <title>Chromosome Scale Genome Assembly and Transcriptome Profiling of Nannochloropsis gaditana in Nitrogen Depletion.</title>
        <authorList>
            <person name="Corteggiani Carpinelli E."/>
            <person name="Telatin A."/>
            <person name="Vitulo N."/>
            <person name="Forcato C."/>
            <person name="D'Angelo M."/>
            <person name="Schiavon R."/>
            <person name="Vezzi A."/>
            <person name="Giacometti G.M."/>
            <person name="Morosinotto T."/>
            <person name="Valle G."/>
        </authorList>
    </citation>
    <scope>NUCLEOTIDE SEQUENCE [LARGE SCALE GENOMIC DNA]</scope>
    <source>
        <strain evidence="2 3">B-31</strain>
    </source>
</reference>
<keyword evidence="3" id="KW-1185">Reference proteome</keyword>
<sequence>PPSLPPSLPSFCPRTNLAFDSTTCWLLAPTYLPTYLPQPKTKEAKSYDRIMDAFAEAGVLGREGGREGGSFGRKSCYWNLDAHDPLLFYPPSLPPFLPSSNPPFLPPSLPPSRCGRRLLAPRHCGPVRQRPEDAGDERGALAREGGRKGGREGDGMDRWRYTREDVGGRKEGREGRKGGRRCRRNRRRKVPPEGRSSRFPPSHPPSLPSLGPAPSGFASVEDWSEGGRGREREPVNRKQRIEVTDAELLLSFSSLLFRSLVFHFFSLALNTDGCF</sequence>
<feature type="compositionally biased region" description="Basic residues" evidence="1">
    <location>
        <begin position="178"/>
        <end position="189"/>
    </location>
</feature>
<organism evidence="2 3">
    <name type="scientific">Nannochloropsis gaditana</name>
    <dbReference type="NCBI Taxonomy" id="72520"/>
    <lineage>
        <taxon>Eukaryota</taxon>
        <taxon>Sar</taxon>
        <taxon>Stramenopiles</taxon>
        <taxon>Ochrophyta</taxon>
        <taxon>Eustigmatophyceae</taxon>
        <taxon>Eustigmatales</taxon>
        <taxon>Monodopsidaceae</taxon>
        <taxon>Nannochloropsis</taxon>
    </lineage>
</organism>
<accession>W7T990</accession>
<feature type="compositionally biased region" description="Basic and acidic residues" evidence="1">
    <location>
        <begin position="225"/>
        <end position="236"/>
    </location>
</feature>
<evidence type="ECO:0000256" key="1">
    <source>
        <dbReference type="SAM" id="MobiDB-lite"/>
    </source>
</evidence>
<proteinExistence type="predicted"/>
<dbReference type="EMBL" id="AZIL01003407">
    <property type="protein sequence ID" value="EWM20058.1"/>
    <property type="molecule type" value="Genomic_DNA"/>
</dbReference>
<protein>
    <submittedName>
        <fullName evidence="2">Uncharacterized protein</fullName>
    </submittedName>
</protein>